<comment type="caution">
    <text evidence="2">The sequence shown here is derived from an EMBL/GenBank/DDBJ whole genome shotgun (WGS) entry which is preliminary data.</text>
</comment>
<dbReference type="NCBIfam" id="TIGR04276">
    <property type="entry name" value="FxsC_Cterm"/>
    <property type="match status" value="1"/>
</dbReference>
<evidence type="ECO:0000313" key="2">
    <source>
        <dbReference type="EMBL" id="MFC4586108.1"/>
    </source>
</evidence>
<evidence type="ECO:0000256" key="1">
    <source>
        <dbReference type="SAM" id="MobiDB-lite"/>
    </source>
</evidence>
<keyword evidence="3" id="KW-1185">Reference proteome</keyword>
<protein>
    <submittedName>
        <fullName evidence="2">FxsC protein</fullName>
    </submittedName>
</protein>
<reference evidence="3" key="1">
    <citation type="journal article" date="2019" name="Int. J. Syst. Evol. Microbiol.">
        <title>The Global Catalogue of Microorganisms (GCM) 10K type strain sequencing project: providing services to taxonomists for standard genome sequencing and annotation.</title>
        <authorList>
            <consortium name="The Broad Institute Genomics Platform"/>
            <consortium name="The Broad Institute Genome Sequencing Center for Infectious Disease"/>
            <person name="Wu L."/>
            <person name="Ma J."/>
        </authorList>
    </citation>
    <scope>NUCLEOTIDE SEQUENCE [LARGE SCALE GENOMIC DNA]</scope>
    <source>
        <strain evidence="3">CCUG 49560</strain>
    </source>
</reference>
<accession>A0ABV9EBA8</accession>
<proteinExistence type="predicted"/>
<feature type="compositionally biased region" description="Basic and acidic residues" evidence="1">
    <location>
        <begin position="397"/>
        <end position="416"/>
    </location>
</feature>
<sequence>MRTPADPPPAGRPYFFLSYEPTPRFGPDDMSDPDRWVAAFFERLSAVVSESADLPLDAEAGYMDRERSRNGWSARTALALRTCRVFVPLYASRYFASERCGREWAVFNRRVERSVGEFEPTEAIIPALWVPTPLSKFPAATEPVKFDASALGDAYQRLGFYGIMRTGLQIDYELSVHSLAERIVRAAESAQVLPGTEAAYQSARNAFVGYPYRKLQIILAPARLDSTSRRDAAYYGDQDAEWNPYYPGETPLAEYATDLARNLEYTPEVVTLRENADQVLSATSPAEPGVLVLDPWAARDPELLDRLRRFDRLEKPWIDVIIPWNQQDRQTIDAEAELEEKLESALPRRLLEGRMTSRISARDTSTIEEFGRTLRAVVHRVGNQYLKYGTAHPPAGRQDKRLRLRGPGETEDRSKS</sequence>
<dbReference type="EMBL" id="JBHSFN010000004">
    <property type="protein sequence ID" value="MFC4586108.1"/>
    <property type="molecule type" value="Genomic_DNA"/>
</dbReference>
<name>A0ABV9EBA8_9ACTN</name>
<dbReference type="InterPro" id="IPR026367">
    <property type="entry name" value="FxsC_C"/>
</dbReference>
<dbReference type="InterPro" id="IPR047603">
    <property type="entry name" value="FxsC_N"/>
</dbReference>
<organism evidence="2 3">
    <name type="scientific">Sphaerisporangium corydalis</name>
    <dbReference type="NCBI Taxonomy" id="1441875"/>
    <lineage>
        <taxon>Bacteria</taxon>
        <taxon>Bacillati</taxon>
        <taxon>Actinomycetota</taxon>
        <taxon>Actinomycetes</taxon>
        <taxon>Streptosporangiales</taxon>
        <taxon>Streptosporangiaceae</taxon>
        <taxon>Sphaerisporangium</taxon>
    </lineage>
</organism>
<dbReference type="Proteomes" id="UP001595891">
    <property type="component" value="Unassembled WGS sequence"/>
</dbReference>
<dbReference type="RefSeq" id="WP_262841644.1">
    <property type="nucleotide sequence ID" value="NZ_JANZYP010000006.1"/>
</dbReference>
<feature type="region of interest" description="Disordered" evidence="1">
    <location>
        <begin position="388"/>
        <end position="416"/>
    </location>
</feature>
<evidence type="ECO:0000313" key="3">
    <source>
        <dbReference type="Proteomes" id="UP001595891"/>
    </source>
</evidence>
<dbReference type="NCBIfam" id="NF040588">
    <property type="entry name" value="FxsC_Nterm"/>
    <property type="match status" value="1"/>
</dbReference>
<gene>
    <name evidence="2" type="primary">fsxC</name>
    <name evidence="2" type="ORF">ACFO8L_08490</name>
</gene>